<evidence type="ECO:0000313" key="2">
    <source>
        <dbReference type="Proteomes" id="UP000198575"/>
    </source>
</evidence>
<keyword evidence="2" id="KW-1185">Reference proteome</keyword>
<dbReference type="Proteomes" id="UP000198575">
    <property type="component" value="Unassembled WGS sequence"/>
</dbReference>
<dbReference type="Gene3D" id="3.40.30.10">
    <property type="entry name" value="Glutaredoxin"/>
    <property type="match status" value="1"/>
</dbReference>
<dbReference type="STRING" id="578942.SAMN05216289_10875"/>
<name>A0A1I4X9T8_9GAMM</name>
<reference evidence="1 2" key="1">
    <citation type="submission" date="2016-10" db="EMBL/GenBank/DDBJ databases">
        <authorList>
            <person name="de Groot N.N."/>
        </authorList>
    </citation>
    <scope>NUCLEOTIDE SEQUENCE [LARGE SCALE GENOMIC DNA]</scope>
    <source>
        <strain evidence="1 2">CGMCC 1.7659</strain>
    </source>
</reference>
<protein>
    <recommendedName>
        <fullName evidence="3">Thioredoxin</fullName>
    </recommendedName>
</protein>
<evidence type="ECO:0000313" key="1">
    <source>
        <dbReference type="EMBL" id="SFN21999.1"/>
    </source>
</evidence>
<dbReference type="AlphaFoldDB" id="A0A1I4X9T8"/>
<dbReference type="InterPro" id="IPR036249">
    <property type="entry name" value="Thioredoxin-like_sf"/>
</dbReference>
<gene>
    <name evidence="1" type="ORF">SAMN05216289_10875</name>
</gene>
<evidence type="ECO:0008006" key="3">
    <source>
        <dbReference type="Google" id="ProtNLM"/>
    </source>
</evidence>
<dbReference type="EMBL" id="FOVF01000008">
    <property type="protein sequence ID" value="SFN21999.1"/>
    <property type="molecule type" value="Genomic_DNA"/>
</dbReference>
<dbReference type="CDD" id="cd02947">
    <property type="entry name" value="TRX_family"/>
    <property type="match status" value="1"/>
</dbReference>
<accession>A0A1I4X9T8</accession>
<dbReference type="SUPFAM" id="SSF52833">
    <property type="entry name" value="Thioredoxin-like"/>
    <property type="match status" value="1"/>
</dbReference>
<proteinExistence type="predicted"/>
<sequence length="156" mass="17339">MTDPAGPYRARPRGCLQAVREPVAAAMNEATFNEFLLAFPMRRTRAAQLDADLATTPALLDILFLWGRDCVNCEIAKAAMLAAGPRFHWVDVRWLHANVYSDPDMATRFGLHGVPTFFVFHHARRLGRITEWPGADAFVGAIEHQRARLIAAAAAR</sequence>
<organism evidence="1 2">
    <name type="scientific">Dokdonella immobilis</name>
    <dbReference type="NCBI Taxonomy" id="578942"/>
    <lineage>
        <taxon>Bacteria</taxon>
        <taxon>Pseudomonadati</taxon>
        <taxon>Pseudomonadota</taxon>
        <taxon>Gammaproteobacteria</taxon>
        <taxon>Lysobacterales</taxon>
        <taxon>Rhodanobacteraceae</taxon>
        <taxon>Dokdonella</taxon>
    </lineage>
</organism>